<reference evidence="1" key="1">
    <citation type="submission" date="2019-12" db="EMBL/GenBank/DDBJ databases">
        <title>Comparative genomics gives insights into the taxonomy of the Azoarcus-Aromatoleum group and reveals separate origins of nif in the plant-associated Azoarcus and non-plant-associated Aromatoleum sub-groups.</title>
        <authorList>
            <person name="Lafos M."/>
            <person name="Maluk M."/>
            <person name="Batista M."/>
            <person name="Junghare M."/>
            <person name="Carmona M."/>
            <person name="Faoro H."/>
            <person name="Cruz L.M."/>
            <person name="Battistoni F."/>
            <person name="De Souza E."/>
            <person name="Pedrosa F."/>
            <person name="Chen W.-M."/>
            <person name="Poole P.S."/>
            <person name="Dixon R.A."/>
            <person name="James E.K."/>
        </authorList>
    </citation>
    <scope>NUCLEOTIDE SEQUENCE</scope>
    <source>
        <strain evidence="1">U120</strain>
    </source>
</reference>
<keyword evidence="2" id="KW-1185">Reference proteome</keyword>
<evidence type="ECO:0000313" key="2">
    <source>
        <dbReference type="Proteomes" id="UP000601990"/>
    </source>
</evidence>
<comment type="caution">
    <text evidence="1">The sequence shown here is derived from an EMBL/GenBank/DDBJ whole genome shotgun (WGS) entry which is preliminary data.</text>
</comment>
<gene>
    <name evidence="1" type="ORF">GO608_11175</name>
</gene>
<sequence length="114" mass="12494">MHKSRNFDRVADEYELAQLQPLRVALMTAGNPDLGQDPAQPLLSVRNRLLPVATLGDASRAVCRFIDEHNVGGGNWAGGQVFDGCGQQIAYVSYNGRVWLPARTAAPRLTVHMH</sequence>
<dbReference type="EMBL" id="WTVH01000020">
    <property type="protein sequence ID" value="NMF93889.1"/>
    <property type="molecule type" value="Genomic_DNA"/>
</dbReference>
<protein>
    <submittedName>
        <fullName evidence="1">Uncharacterized protein</fullName>
    </submittedName>
</protein>
<evidence type="ECO:0000313" key="1">
    <source>
        <dbReference type="EMBL" id="NMF93889.1"/>
    </source>
</evidence>
<dbReference type="Proteomes" id="UP000601990">
    <property type="component" value="Unassembled WGS sequence"/>
</dbReference>
<name>A0ABX1N3Q3_9RHOO</name>
<proteinExistence type="predicted"/>
<accession>A0ABX1N3Q3</accession>
<dbReference type="RefSeq" id="WP_169199142.1">
    <property type="nucleotide sequence ID" value="NZ_WTVH02000007.1"/>
</dbReference>
<organism evidence="1 2">
    <name type="scientific">Aromatoleum buckelii</name>
    <dbReference type="NCBI Taxonomy" id="200254"/>
    <lineage>
        <taxon>Bacteria</taxon>
        <taxon>Pseudomonadati</taxon>
        <taxon>Pseudomonadota</taxon>
        <taxon>Betaproteobacteria</taxon>
        <taxon>Rhodocyclales</taxon>
        <taxon>Rhodocyclaceae</taxon>
        <taxon>Aromatoleum</taxon>
    </lineage>
</organism>